<dbReference type="EMBL" id="JASNRB020000018">
    <property type="protein sequence ID" value="MFJ1471030.1"/>
    <property type="molecule type" value="Genomic_DNA"/>
</dbReference>
<organism evidence="1 2">
    <name type="scientific">Massilia orientalis</name>
    <dbReference type="NCBI Taxonomy" id="3050128"/>
    <lineage>
        <taxon>Bacteria</taxon>
        <taxon>Pseudomonadati</taxon>
        <taxon>Pseudomonadota</taxon>
        <taxon>Betaproteobacteria</taxon>
        <taxon>Burkholderiales</taxon>
        <taxon>Oxalobacteraceae</taxon>
        <taxon>Telluria group</taxon>
        <taxon>Massilia</taxon>
    </lineage>
</organism>
<reference evidence="1" key="1">
    <citation type="submission" date="2024-11" db="EMBL/GenBank/DDBJ databases">
        <title>Description of Massilia orientalis sp. nov., isolated from rhizosphere soil of Ageratina adenophora.</title>
        <authorList>
            <person name="Wang Y."/>
        </authorList>
    </citation>
    <scope>NUCLEOTIDE SEQUENCE</scope>
    <source>
        <strain evidence="1">YIM B02787</strain>
    </source>
</reference>
<keyword evidence="2" id="KW-1185">Reference proteome</keyword>
<protein>
    <submittedName>
        <fullName evidence="1">Uncharacterized protein</fullName>
    </submittedName>
</protein>
<proteinExistence type="predicted"/>
<comment type="caution">
    <text evidence="1">The sequence shown here is derived from an EMBL/GenBank/DDBJ whole genome shotgun (WGS) entry which is preliminary data.</text>
</comment>
<evidence type="ECO:0000313" key="2">
    <source>
        <dbReference type="Proteomes" id="UP001168096"/>
    </source>
</evidence>
<dbReference type="Proteomes" id="UP001168096">
    <property type="component" value="Unassembled WGS sequence"/>
</dbReference>
<sequence>MKTITRWVYRVWLRSRIDTYTRSLHAIAVQRENDFHAERILHRAISTTRSKLQSL</sequence>
<evidence type="ECO:0000313" key="1">
    <source>
        <dbReference type="EMBL" id="MFJ1471030.1"/>
    </source>
</evidence>
<gene>
    <name evidence="1" type="ORF">QPK29_025195</name>
</gene>
<name>A0ACC7MHP1_9BURK</name>
<accession>A0ACC7MHP1</accession>